<name>A0A0A2SR48_9GAMM</name>
<dbReference type="EMBL" id="JNCF01000013">
    <property type="protein sequence ID" value="KGP63600.1"/>
    <property type="molecule type" value="Genomic_DNA"/>
</dbReference>
<dbReference type="STRING" id="1498499.EP47_06490"/>
<keyword evidence="3" id="KW-1185">Reference proteome</keyword>
<dbReference type="RefSeq" id="WP_035888402.1">
    <property type="nucleotide sequence ID" value="NZ_JNCF01000013.1"/>
</dbReference>
<protein>
    <recommendedName>
        <fullName evidence="1">DUF6969 domain-containing protein</fullName>
    </recommendedName>
</protein>
<sequence>MTNESEFILPKLSRWHKKNFLGYASQVLEAQQQMTISKGKNILHYTLGKKRRHERMSHYPKGDRIDRTTGSQYFYHCHRENFESNEHGHFHCFLRYKHIPKRIKPAPLPDWDKYMDNPMTHLVAIAMNQFGQPIRLFMVNRWVTSEIWYNAEHALYFLKRYKMTLMDDPYWRVLDRWVEGMLHLFSPQIVWLHQERDRQIQLYQQNNPAGNPYADHELEELSEIQIDLKKQVEWIIS</sequence>
<dbReference type="Proteomes" id="UP000054422">
    <property type="component" value="Unassembled WGS sequence"/>
</dbReference>
<evidence type="ECO:0000313" key="3">
    <source>
        <dbReference type="Proteomes" id="UP000054422"/>
    </source>
</evidence>
<reference evidence="2 3" key="1">
    <citation type="submission" date="2014-05" db="EMBL/GenBank/DDBJ databases">
        <authorList>
            <person name="Rizzardi K."/>
            <person name="Winiecka-Krusnell J."/>
            <person name="Ramliden M."/>
            <person name="Alm E."/>
            <person name="Andersson S."/>
            <person name="Byfors S."/>
        </authorList>
    </citation>
    <scope>NUCLEOTIDE SEQUENCE [LARGE SCALE GENOMIC DNA]</scope>
    <source>
        <strain evidence="2 3">LEGN</strain>
    </source>
</reference>
<dbReference type="AlphaFoldDB" id="A0A0A2SR48"/>
<evidence type="ECO:0000259" key="1">
    <source>
        <dbReference type="Pfam" id="PF22308"/>
    </source>
</evidence>
<accession>A0A0A2SR48</accession>
<dbReference type="InterPro" id="IPR054242">
    <property type="entry name" value="DUF6969"/>
</dbReference>
<evidence type="ECO:0000313" key="2">
    <source>
        <dbReference type="EMBL" id="KGP63600.1"/>
    </source>
</evidence>
<dbReference type="OrthoDB" id="6115415at2"/>
<comment type="caution">
    <text evidence="2">The sequence shown here is derived from an EMBL/GenBank/DDBJ whole genome shotgun (WGS) entry which is preliminary data.</text>
</comment>
<gene>
    <name evidence="2" type="ORF">EP47_06490</name>
</gene>
<proteinExistence type="predicted"/>
<feature type="domain" description="DUF6969" evidence="1">
    <location>
        <begin position="24"/>
        <end position="226"/>
    </location>
</feature>
<dbReference type="Pfam" id="PF22308">
    <property type="entry name" value="DUF6969"/>
    <property type="match status" value="1"/>
</dbReference>
<organism evidence="2 3">
    <name type="scientific">Legionella norrlandica</name>
    <dbReference type="NCBI Taxonomy" id="1498499"/>
    <lineage>
        <taxon>Bacteria</taxon>
        <taxon>Pseudomonadati</taxon>
        <taxon>Pseudomonadota</taxon>
        <taxon>Gammaproteobacteria</taxon>
        <taxon>Legionellales</taxon>
        <taxon>Legionellaceae</taxon>
        <taxon>Legionella</taxon>
    </lineage>
</organism>